<dbReference type="Proteomes" id="UP001302812">
    <property type="component" value="Unassembled WGS sequence"/>
</dbReference>
<dbReference type="InterPro" id="IPR039278">
    <property type="entry name" value="Red1"/>
</dbReference>
<feature type="compositionally biased region" description="Basic and acidic residues" evidence="1">
    <location>
        <begin position="1054"/>
        <end position="1068"/>
    </location>
</feature>
<feature type="compositionally biased region" description="Polar residues" evidence="1">
    <location>
        <begin position="105"/>
        <end position="134"/>
    </location>
</feature>
<name>A0AAN6YYT3_9PEZI</name>
<feature type="region of interest" description="Disordered" evidence="1">
    <location>
        <begin position="808"/>
        <end position="1069"/>
    </location>
</feature>
<feature type="compositionally biased region" description="Polar residues" evidence="1">
    <location>
        <begin position="612"/>
        <end position="628"/>
    </location>
</feature>
<feature type="region of interest" description="Disordered" evidence="1">
    <location>
        <begin position="352"/>
        <end position="773"/>
    </location>
</feature>
<evidence type="ECO:0000256" key="1">
    <source>
        <dbReference type="SAM" id="MobiDB-lite"/>
    </source>
</evidence>
<feature type="compositionally biased region" description="Polar residues" evidence="1">
    <location>
        <begin position="841"/>
        <end position="858"/>
    </location>
</feature>
<dbReference type="PANTHER" id="PTHR21563">
    <property type="entry name" value="ZINC FINGER C3H1 DOMAIN-CONTAINING PROTEIN"/>
    <property type="match status" value="1"/>
</dbReference>
<feature type="compositionally biased region" description="Polar residues" evidence="1">
    <location>
        <begin position="736"/>
        <end position="756"/>
    </location>
</feature>
<gene>
    <name evidence="3" type="ORF">N656DRAFT_773944</name>
</gene>
<keyword evidence="4" id="KW-1185">Reference proteome</keyword>
<feature type="compositionally biased region" description="Pro residues" evidence="1">
    <location>
        <begin position="28"/>
        <end position="44"/>
    </location>
</feature>
<dbReference type="Pfam" id="PF10650">
    <property type="entry name" value="zf-C3H1"/>
    <property type="match status" value="1"/>
</dbReference>
<dbReference type="PANTHER" id="PTHR21563:SF3">
    <property type="entry name" value="ZINC FINGER C3H1 DOMAIN-CONTAINING PROTEIN"/>
    <property type="match status" value="1"/>
</dbReference>
<feature type="compositionally biased region" description="Basic and acidic residues" evidence="1">
    <location>
        <begin position="405"/>
        <end position="414"/>
    </location>
</feature>
<dbReference type="InterPro" id="IPR019607">
    <property type="entry name" value="Putative_zinc-finger_domain"/>
</dbReference>
<feature type="compositionally biased region" description="Low complexity" evidence="1">
    <location>
        <begin position="955"/>
        <end position="966"/>
    </location>
</feature>
<feature type="region of interest" description="Disordered" evidence="1">
    <location>
        <begin position="1"/>
        <end position="307"/>
    </location>
</feature>
<dbReference type="EMBL" id="MU853332">
    <property type="protein sequence ID" value="KAK4117744.1"/>
    <property type="molecule type" value="Genomic_DNA"/>
</dbReference>
<evidence type="ECO:0000313" key="4">
    <source>
        <dbReference type="Proteomes" id="UP001302812"/>
    </source>
</evidence>
<feature type="compositionally biased region" description="Acidic residues" evidence="1">
    <location>
        <begin position="147"/>
        <end position="161"/>
    </location>
</feature>
<dbReference type="AlphaFoldDB" id="A0AAN6YYT3"/>
<feature type="compositionally biased region" description="Low complexity" evidence="1">
    <location>
        <begin position="444"/>
        <end position="460"/>
    </location>
</feature>
<feature type="compositionally biased region" description="Pro residues" evidence="1">
    <location>
        <begin position="1"/>
        <end position="10"/>
    </location>
</feature>
<feature type="compositionally biased region" description="Basic and acidic residues" evidence="1">
    <location>
        <begin position="665"/>
        <end position="681"/>
    </location>
</feature>
<feature type="compositionally biased region" description="Low complexity" evidence="1">
    <location>
        <begin position="11"/>
        <end position="25"/>
    </location>
</feature>
<feature type="compositionally biased region" description="Low complexity" evidence="1">
    <location>
        <begin position="647"/>
        <end position="659"/>
    </location>
</feature>
<dbReference type="RefSeq" id="XP_064675314.1">
    <property type="nucleotide sequence ID" value="XM_064814164.1"/>
</dbReference>
<dbReference type="GeneID" id="89938289"/>
<proteinExistence type="predicted"/>
<reference evidence="3" key="2">
    <citation type="submission" date="2023-05" db="EMBL/GenBank/DDBJ databases">
        <authorList>
            <consortium name="Lawrence Berkeley National Laboratory"/>
            <person name="Steindorff A."/>
            <person name="Hensen N."/>
            <person name="Bonometti L."/>
            <person name="Westerberg I."/>
            <person name="Brannstrom I.O."/>
            <person name="Guillou S."/>
            <person name="Cros-Aarteil S."/>
            <person name="Calhoun S."/>
            <person name="Haridas S."/>
            <person name="Kuo A."/>
            <person name="Mondo S."/>
            <person name="Pangilinan J."/>
            <person name="Riley R."/>
            <person name="Labutti K."/>
            <person name="Andreopoulos B."/>
            <person name="Lipzen A."/>
            <person name="Chen C."/>
            <person name="Yanf M."/>
            <person name="Daum C."/>
            <person name="Ng V."/>
            <person name="Clum A."/>
            <person name="Ohm R."/>
            <person name="Martin F."/>
            <person name="Silar P."/>
            <person name="Natvig D."/>
            <person name="Lalanne C."/>
            <person name="Gautier V."/>
            <person name="Ament-Velasquez S.L."/>
            <person name="Kruys A."/>
            <person name="Hutchinson M.I."/>
            <person name="Powell A.J."/>
            <person name="Barry K."/>
            <person name="Miller A.N."/>
            <person name="Grigoriev I.V."/>
            <person name="Debuchy R."/>
            <person name="Gladieux P."/>
            <person name="Thoren M.H."/>
            <person name="Johannesson H."/>
        </authorList>
    </citation>
    <scope>NUCLEOTIDE SEQUENCE</scope>
    <source>
        <strain evidence="3">CBS 508.74</strain>
    </source>
</reference>
<feature type="compositionally biased region" description="Polar residues" evidence="1">
    <location>
        <begin position="500"/>
        <end position="511"/>
    </location>
</feature>
<feature type="compositionally biased region" description="Polar residues" evidence="1">
    <location>
        <begin position="364"/>
        <end position="376"/>
    </location>
</feature>
<feature type="compositionally biased region" description="Basic and acidic residues" evidence="1">
    <location>
        <begin position="290"/>
        <end position="307"/>
    </location>
</feature>
<evidence type="ECO:0000313" key="3">
    <source>
        <dbReference type="EMBL" id="KAK4117744.1"/>
    </source>
</evidence>
<feature type="domain" description="Putative zinc-finger" evidence="2">
    <location>
        <begin position="1110"/>
        <end position="1129"/>
    </location>
</feature>
<feature type="compositionally biased region" description="Acidic residues" evidence="1">
    <location>
        <begin position="596"/>
        <end position="607"/>
    </location>
</feature>
<feature type="compositionally biased region" description="Low complexity" evidence="1">
    <location>
        <begin position="895"/>
        <end position="905"/>
    </location>
</feature>
<feature type="compositionally biased region" description="Polar residues" evidence="1">
    <location>
        <begin position="234"/>
        <end position="265"/>
    </location>
</feature>
<feature type="compositionally biased region" description="Low complexity" evidence="1">
    <location>
        <begin position="532"/>
        <end position="555"/>
    </location>
</feature>
<accession>A0AAN6YYT3</accession>
<sequence>MSQYPYPYPYGPYHGQQPQQGYHYPNAPHFPAPGYAPPNNPPAPAINRAASQASFDYNANRIPGLGLGPPPPPGRDPSDFGLGPSSWIQPPFFPTSVSHVPMPQPSTASSLLAKHSQANSASNGPRETTSLSNQPAPPPTRPPANADVEEGELSEGQFEDLYEPRESDKDAAKPVSKLMPVTNPSQPTSAADTPDGGFYGSDEGEGGNAPRDNEGRERSASYSPFLSPREIQSEVPTPQQASSSGDDPKIQSGSTPAVAGASTTAVPGLQLNAGSTANPSANDNPQRLETPAESKEDSFGPFKSLHEAKKEAQKAILRLWPLGVKYQNYIDEGFDEKLIKSLFRDLHLDMPKAADDHLTPPNDTPQSARGANSTVTKPGAPATAQAQPSGPPLKDSSVVSGQAGKGEERKDRIARLLAAKAAKTPAAAKPMPTAPQSKPATVEPQSQSAAPASSTATKTKAWGEKERLLQQKIAALQKSREAQAQKSAAEKNEQKDAQRSNDALASSSQMSRPAEAESITASTGPEAGPARASSAGLGPSIPGLLLSPNSKPSSSNHRKRPVASDFVDYASGPPGPAKRPFDPTHKQTSLIIDVSDGSDDEEMELDMDMSSPVETSPIQSSDNRTQGGPSIRDFPPLTDTFSPRQFSSPAPSLTPPSSSVNGTRRVSELESKEKAIQEMRRKIALAEARRKAKQSSGGSLTPNPAGWTPEPKESETFPPNGGERAESMGSPIQPDRPTSQPMLDGSLTTLPNSSETLDLDPLKRTERRSRIMSLDLAQVDPSLGEKLNRLKQLRDEEEKLEAEIRKSLAEKRLLTDELDQLDTGPDAGKQQANGLGPVNISGISDSHAENTSASSTPAISDESREAGDVSMEETGFPEEQTRRPSGPGRPNESEALAATTTGGTAFLQDSLSNVIEETSNEEGLGISAPKGRDPEQNADQPSQKGDMNVEMDASNTANTLNALTTTQEPRALIERNSVASEGPGPAGPSNPDEDTPMEVEPKASEPEAAEAPPGVDTDDDTNAARQTSVPIPDQISGVAQPREALQEMENEPSGELHHEPASKPDRKLTPYRSPLRYFHAYRFHADYQNSVAGGLKSLTYSNRIDPHKEFCPFELSGEHCPPQCQFQHFSSIIPPGESFPTLNGLLTTDLHVAPLDADS</sequence>
<comment type="caution">
    <text evidence="3">The sequence shown here is derived from an EMBL/GenBank/DDBJ whole genome shotgun (WGS) entry which is preliminary data.</text>
</comment>
<dbReference type="GO" id="GO:0000178">
    <property type="term" value="C:exosome (RNase complex)"/>
    <property type="evidence" value="ECO:0007669"/>
    <property type="project" value="TreeGrafter"/>
</dbReference>
<feature type="compositionally biased region" description="Low complexity" evidence="1">
    <location>
        <begin position="418"/>
        <end position="435"/>
    </location>
</feature>
<dbReference type="GO" id="GO:0005634">
    <property type="term" value="C:nucleus"/>
    <property type="evidence" value="ECO:0007669"/>
    <property type="project" value="TreeGrafter"/>
</dbReference>
<reference evidence="3" key="1">
    <citation type="journal article" date="2023" name="Mol. Phylogenet. Evol.">
        <title>Genome-scale phylogeny and comparative genomics of the fungal order Sordariales.</title>
        <authorList>
            <person name="Hensen N."/>
            <person name="Bonometti L."/>
            <person name="Westerberg I."/>
            <person name="Brannstrom I.O."/>
            <person name="Guillou S."/>
            <person name="Cros-Aarteil S."/>
            <person name="Calhoun S."/>
            <person name="Haridas S."/>
            <person name="Kuo A."/>
            <person name="Mondo S."/>
            <person name="Pangilinan J."/>
            <person name="Riley R."/>
            <person name="LaButti K."/>
            <person name="Andreopoulos B."/>
            <person name="Lipzen A."/>
            <person name="Chen C."/>
            <person name="Yan M."/>
            <person name="Daum C."/>
            <person name="Ng V."/>
            <person name="Clum A."/>
            <person name="Steindorff A."/>
            <person name="Ohm R.A."/>
            <person name="Martin F."/>
            <person name="Silar P."/>
            <person name="Natvig D.O."/>
            <person name="Lalanne C."/>
            <person name="Gautier V."/>
            <person name="Ament-Velasquez S.L."/>
            <person name="Kruys A."/>
            <person name="Hutchinson M.I."/>
            <person name="Powell A.J."/>
            <person name="Barry K."/>
            <person name="Miller A.N."/>
            <person name="Grigoriev I.V."/>
            <person name="Debuchy R."/>
            <person name="Gladieux P."/>
            <person name="Hiltunen Thoren M."/>
            <person name="Johannesson H."/>
        </authorList>
    </citation>
    <scope>NUCLEOTIDE SEQUENCE</scope>
    <source>
        <strain evidence="3">CBS 508.74</strain>
    </source>
</reference>
<feature type="compositionally biased region" description="Polar residues" evidence="1">
    <location>
        <begin position="182"/>
        <end position="191"/>
    </location>
</feature>
<feature type="compositionally biased region" description="Basic and acidic residues" evidence="1">
    <location>
        <begin position="478"/>
        <end position="499"/>
    </location>
</feature>
<feature type="compositionally biased region" description="Basic and acidic residues" evidence="1">
    <location>
        <begin position="162"/>
        <end position="172"/>
    </location>
</feature>
<protein>
    <recommendedName>
        <fullName evidence="2">Putative zinc-finger domain-containing protein</fullName>
    </recommendedName>
</protein>
<evidence type="ECO:0000259" key="2">
    <source>
        <dbReference type="Pfam" id="PF10650"/>
    </source>
</evidence>
<feature type="compositionally biased region" description="Polar residues" evidence="1">
    <location>
        <begin position="907"/>
        <end position="917"/>
    </location>
</feature>
<organism evidence="3 4">
    <name type="scientific">Canariomyces notabilis</name>
    <dbReference type="NCBI Taxonomy" id="2074819"/>
    <lineage>
        <taxon>Eukaryota</taxon>
        <taxon>Fungi</taxon>
        <taxon>Dikarya</taxon>
        <taxon>Ascomycota</taxon>
        <taxon>Pezizomycotina</taxon>
        <taxon>Sordariomycetes</taxon>
        <taxon>Sordariomycetidae</taxon>
        <taxon>Sordariales</taxon>
        <taxon>Chaetomiaceae</taxon>
        <taxon>Canariomyces</taxon>
    </lineage>
</organism>
<feature type="compositionally biased region" description="Polar residues" evidence="1">
    <location>
        <begin position="272"/>
        <end position="287"/>
    </location>
</feature>